<dbReference type="InterPro" id="IPR050155">
    <property type="entry name" value="HAD-like_hydrolase_sf"/>
</dbReference>
<dbReference type="NCBIfam" id="TIGR01509">
    <property type="entry name" value="HAD-SF-IA-v3"/>
    <property type="match status" value="1"/>
</dbReference>
<dbReference type="GO" id="GO:0005829">
    <property type="term" value="C:cytosol"/>
    <property type="evidence" value="ECO:0007669"/>
    <property type="project" value="TreeGrafter"/>
</dbReference>
<name>A0A848K7X7_9NOCA</name>
<dbReference type="PANTHER" id="PTHR43434">
    <property type="entry name" value="PHOSPHOGLYCOLATE PHOSPHATASE"/>
    <property type="match status" value="1"/>
</dbReference>
<protein>
    <submittedName>
        <fullName evidence="1">HAD family hydrolase</fullName>
    </submittedName>
</protein>
<reference evidence="1 2" key="1">
    <citation type="submission" date="2019-05" db="EMBL/GenBank/DDBJ databases">
        <authorList>
            <person name="Lee S.D."/>
        </authorList>
    </citation>
    <scope>NUCLEOTIDE SEQUENCE [LARGE SCALE GENOMIC DNA]</scope>
    <source>
        <strain evidence="1 2">YC2-7</strain>
    </source>
</reference>
<dbReference type="SFLD" id="SFLDG01135">
    <property type="entry name" value="C1.5.6:_HAD__Beta-PGM__Phospha"/>
    <property type="match status" value="1"/>
</dbReference>
<dbReference type="PANTHER" id="PTHR43434:SF16">
    <property type="entry name" value="BLL8046 PROTEIN"/>
    <property type="match status" value="1"/>
</dbReference>
<dbReference type="Gene3D" id="3.40.50.1000">
    <property type="entry name" value="HAD superfamily/HAD-like"/>
    <property type="match status" value="1"/>
</dbReference>
<evidence type="ECO:0000313" key="2">
    <source>
        <dbReference type="Proteomes" id="UP000535543"/>
    </source>
</evidence>
<dbReference type="GO" id="GO:0006281">
    <property type="term" value="P:DNA repair"/>
    <property type="evidence" value="ECO:0007669"/>
    <property type="project" value="TreeGrafter"/>
</dbReference>
<dbReference type="InterPro" id="IPR023214">
    <property type="entry name" value="HAD_sf"/>
</dbReference>
<dbReference type="InterPro" id="IPR006439">
    <property type="entry name" value="HAD-SF_hydro_IA"/>
</dbReference>
<dbReference type="SFLD" id="SFLDS00003">
    <property type="entry name" value="Haloacid_Dehalogenase"/>
    <property type="match status" value="1"/>
</dbReference>
<comment type="caution">
    <text evidence="1">The sequence shown here is derived from an EMBL/GenBank/DDBJ whole genome shotgun (WGS) entry which is preliminary data.</text>
</comment>
<organism evidence="1 2">
    <name type="scientific">Antrihabitans stalactiti</name>
    <dbReference type="NCBI Taxonomy" id="2584121"/>
    <lineage>
        <taxon>Bacteria</taxon>
        <taxon>Bacillati</taxon>
        <taxon>Actinomycetota</taxon>
        <taxon>Actinomycetes</taxon>
        <taxon>Mycobacteriales</taxon>
        <taxon>Nocardiaceae</taxon>
        <taxon>Antrihabitans</taxon>
    </lineage>
</organism>
<reference evidence="1 2" key="2">
    <citation type="submission" date="2020-06" db="EMBL/GenBank/DDBJ databases">
        <title>Antribacter stalactiti gen. nov., sp. nov., a new member of the family Nacardiaceae isolated from a cave.</title>
        <authorList>
            <person name="Kim I.S."/>
        </authorList>
    </citation>
    <scope>NUCLEOTIDE SEQUENCE [LARGE SCALE GENOMIC DNA]</scope>
    <source>
        <strain evidence="1 2">YC2-7</strain>
    </source>
</reference>
<dbReference type="SFLD" id="SFLDG01129">
    <property type="entry name" value="C1.5:_HAD__Beta-PGM__Phosphata"/>
    <property type="match status" value="1"/>
</dbReference>
<dbReference type="InterPro" id="IPR036412">
    <property type="entry name" value="HAD-like_sf"/>
</dbReference>
<keyword evidence="1" id="KW-0378">Hydrolase</keyword>
<dbReference type="AlphaFoldDB" id="A0A848K7X7"/>
<dbReference type="Pfam" id="PF13419">
    <property type="entry name" value="HAD_2"/>
    <property type="match status" value="1"/>
</dbReference>
<dbReference type="NCBIfam" id="TIGR01549">
    <property type="entry name" value="HAD-SF-IA-v1"/>
    <property type="match status" value="1"/>
</dbReference>
<dbReference type="GO" id="GO:0008967">
    <property type="term" value="F:phosphoglycolate phosphatase activity"/>
    <property type="evidence" value="ECO:0007669"/>
    <property type="project" value="TreeGrafter"/>
</dbReference>
<dbReference type="InterPro" id="IPR041492">
    <property type="entry name" value="HAD_2"/>
</dbReference>
<gene>
    <name evidence="1" type="ORF">FGL95_01515</name>
</gene>
<evidence type="ECO:0000313" key="1">
    <source>
        <dbReference type="EMBL" id="NMN93716.1"/>
    </source>
</evidence>
<dbReference type="Proteomes" id="UP000535543">
    <property type="component" value="Unassembled WGS sequence"/>
</dbReference>
<proteinExistence type="predicted"/>
<dbReference type="SUPFAM" id="SSF56784">
    <property type="entry name" value="HAD-like"/>
    <property type="match status" value="1"/>
</dbReference>
<dbReference type="InterPro" id="IPR023198">
    <property type="entry name" value="PGP-like_dom2"/>
</dbReference>
<sequence>MPRSALVHRFTIAVHLFASSGSGRPNLAEHQGNDLLLRIPGSNEKQTEVAPALIGYPCQVSETGSEPAVLFDIDGTLVDSNYLHVTTWSRAFDEVGEAVDSWRIHDSIGLDGGLLLDALLPNATDDTKGRAKELHTRYYEESASLLRPLSGTHELLEAIAARHLQIVLATSASDAELSILRKVLGVDDIVSAVTSAEDVDTAKPNPDIVGIALKRAGVSAKHAVFVGDTKWDAKACARAGVTFVGLRTGGSPAQKLLDAGAAAVFDDPAQLLEQLDDSPIGRL</sequence>
<accession>A0A848K7X7</accession>
<keyword evidence="2" id="KW-1185">Reference proteome</keyword>
<dbReference type="Gene3D" id="1.10.150.240">
    <property type="entry name" value="Putative phosphatase, domain 2"/>
    <property type="match status" value="1"/>
</dbReference>
<dbReference type="EMBL" id="VCQU01000001">
    <property type="protein sequence ID" value="NMN93716.1"/>
    <property type="molecule type" value="Genomic_DNA"/>
</dbReference>